<keyword evidence="2" id="KW-1185">Reference proteome</keyword>
<reference evidence="2" key="1">
    <citation type="journal article" date="2019" name="Int. J. Syst. Evol. Microbiol.">
        <title>The Global Catalogue of Microorganisms (GCM) 10K type strain sequencing project: providing services to taxonomists for standard genome sequencing and annotation.</title>
        <authorList>
            <consortium name="The Broad Institute Genomics Platform"/>
            <consortium name="The Broad Institute Genome Sequencing Center for Infectious Disease"/>
            <person name="Wu L."/>
            <person name="Ma J."/>
        </authorList>
    </citation>
    <scope>NUCLEOTIDE SEQUENCE [LARGE SCALE GENOMIC DNA]</scope>
    <source>
        <strain evidence="2">CCUG 63418</strain>
    </source>
</reference>
<evidence type="ECO:0000313" key="1">
    <source>
        <dbReference type="EMBL" id="MFD0752133.1"/>
    </source>
</evidence>
<dbReference type="EMBL" id="JBHTHU010000022">
    <property type="protein sequence ID" value="MFD0752133.1"/>
    <property type="molecule type" value="Genomic_DNA"/>
</dbReference>
<evidence type="ECO:0000313" key="2">
    <source>
        <dbReference type="Proteomes" id="UP001596958"/>
    </source>
</evidence>
<gene>
    <name evidence="1" type="ORF">ACFQZS_18405</name>
</gene>
<dbReference type="RefSeq" id="WP_377102480.1">
    <property type="nucleotide sequence ID" value="NZ_JBHTHU010000022.1"/>
</dbReference>
<organism evidence="1 2">
    <name type="scientific">Mucilaginibacter calamicampi</name>
    <dbReference type="NCBI Taxonomy" id="1302352"/>
    <lineage>
        <taxon>Bacteria</taxon>
        <taxon>Pseudomonadati</taxon>
        <taxon>Bacteroidota</taxon>
        <taxon>Sphingobacteriia</taxon>
        <taxon>Sphingobacteriales</taxon>
        <taxon>Sphingobacteriaceae</taxon>
        <taxon>Mucilaginibacter</taxon>
    </lineage>
</organism>
<accession>A0ABW2Z3P3</accession>
<sequence>MKKIAFLVITICVLIYTKSSAQNRRLLKEVKIDSFLPVDSITDVEIYNSWDNKRYNLSPTGKAKLKNILNKSKAYNMPILKPGHFYMKIAFKNSDTLKSYEIYMYPEFIILDPPYLSKLPFYYIKLSKSVNWDKLND</sequence>
<name>A0ABW2Z3P3_9SPHI</name>
<proteinExistence type="predicted"/>
<comment type="caution">
    <text evidence="1">The sequence shown here is derived from an EMBL/GenBank/DDBJ whole genome shotgun (WGS) entry which is preliminary data.</text>
</comment>
<dbReference type="Proteomes" id="UP001596958">
    <property type="component" value="Unassembled WGS sequence"/>
</dbReference>
<protein>
    <submittedName>
        <fullName evidence="1">Uncharacterized protein</fullName>
    </submittedName>
</protein>